<feature type="signal peptide" evidence="2">
    <location>
        <begin position="1"/>
        <end position="17"/>
    </location>
</feature>
<name>A0A023G0L5_AMBPA</name>
<reference evidence="3" key="1">
    <citation type="submission" date="2014-03" db="EMBL/GenBank/DDBJ databases">
        <title>The sialotranscriptome of Amblyomma triste, Amblyomma parvum and Amblyomma cajennense ticks, uncovered by 454-based RNA-seq.</title>
        <authorList>
            <person name="Garcia G.R."/>
            <person name="Gardinassi L.G."/>
            <person name="Ribeiro J.M."/>
            <person name="Anatrielo E."/>
            <person name="Ferreira B.R."/>
            <person name="Moreira H.N."/>
            <person name="Mafra C."/>
            <person name="Olegario M.M."/>
            <person name="Szabo P.J."/>
            <person name="Miranda-Santos I.K."/>
            <person name="Maruyama S.R."/>
        </authorList>
    </citation>
    <scope>NUCLEOTIDE SEQUENCE</scope>
    <source>
        <strain evidence="3">Araguapaz</strain>
        <tissue evidence="3">Salivary glands</tissue>
    </source>
</reference>
<evidence type="ECO:0000313" key="3">
    <source>
        <dbReference type="EMBL" id="JAC27244.1"/>
    </source>
</evidence>
<feature type="region of interest" description="Disordered" evidence="1">
    <location>
        <begin position="41"/>
        <end position="60"/>
    </location>
</feature>
<sequence>MFFFVSLDAFFPHLVLLLKGLRGHIDELAGDELHRLVEDDNRNGHLEDSKPLEQGQRAHREHSIEDVAVEHDKVERHGKGHGCHQPEVGPGRHHQERLVLGQAVEGVEHLNSDQNGQCHGHRVRVMEDRAVDATEVLLVRQAGKVVGQLIVVEVGPRGAHHVPPSRCAHRS</sequence>
<protein>
    <submittedName>
        <fullName evidence="3">Putative secreted protein</fullName>
    </submittedName>
</protein>
<accession>A0A023G0L5</accession>
<organism evidence="3">
    <name type="scientific">Amblyomma parvum</name>
    <name type="common">South American tick</name>
    <dbReference type="NCBI Taxonomy" id="251391"/>
    <lineage>
        <taxon>Eukaryota</taxon>
        <taxon>Metazoa</taxon>
        <taxon>Ecdysozoa</taxon>
        <taxon>Arthropoda</taxon>
        <taxon>Chelicerata</taxon>
        <taxon>Arachnida</taxon>
        <taxon>Acari</taxon>
        <taxon>Parasitiformes</taxon>
        <taxon>Ixodida</taxon>
        <taxon>Ixodoidea</taxon>
        <taxon>Ixodidae</taxon>
        <taxon>Amblyomminae</taxon>
        <taxon>Amblyomma</taxon>
    </lineage>
</organism>
<dbReference type="AlphaFoldDB" id="A0A023G0L5"/>
<feature type="non-terminal residue" evidence="3">
    <location>
        <position position="171"/>
    </location>
</feature>
<dbReference type="EMBL" id="GBBL01000076">
    <property type="protein sequence ID" value="JAC27244.1"/>
    <property type="molecule type" value="mRNA"/>
</dbReference>
<feature type="chain" id="PRO_5001515910" evidence="2">
    <location>
        <begin position="18"/>
        <end position="171"/>
    </location>
</feature>
<evidence type="ECO:0000256" key="1">
    <source>
        <dbReference type="SAM" id="MobiDB-lite"/>
    </source>
</evidence>
<proteinExistence type="evidence at transcript level"/>
<keyword evidence="2" id="KW-0732">Signal</keyword>
<evidence type="ECO:0000256" key="2">
    <source>
        <dbReference type="SAM" id="SignalP"/>
    </source>
</evidence>